<dbReference type="InterPro" id="IPR050659">
    <property type="entry name" value="Peptidase_M24B"/>
</dbReference>
<feature type="domain" description="Peptidase M24" evidence="4">
    <location>
        <begin position="122"/>
        <end position="317"/>
    </location>
</feature>
<sequence>MKIIDQMQKENIDTLLILNPNNINYLAGFMPSAASILVVKDEPVLLTNQMDMEDAILNSKIPVEELKPLKELKESLNGVIGLESSMNIQTFERLKKDAPFETKITGIVERMRSVKTNEELKNIEKALEIAEKAFKSTEFDDGKTENEIGAEIEYNMRLNGAKKASFDTIVASGKRSSLPHADVSMNKLERPIVIDWGALYNNYCSDTTRTIIETERHEEIFDIVLEAQKSAIAAIKPGVKACEVDKAARDVITEYGYGESFIHSTGHSVGLEVHESPSLSKRDETVIEKGMVLTVEPGIYLKDDFGVRIEDMVYVTNKGRVLNKIDAKINV</sequence>
<dbReference type="PROSITE" id="PS00491">
    <property type="entry name" value="PROLINE_PEPTIDASE"/>
    <property type="match status" value="1"/>
</dbReference>
<dbReference type="InterPro" id="IPR001131">
    <property type="entry name" value="Peptidase_M24B_aminopep-P_CS"/>
</dbReference>
<reference evidence="6" key="1">
    <citation type="submission" date="2022-12" db="EMBL/GenBank/DDBJ databases">
        <title>Reclassification of two methanogenic archaea species isolated from the Kolyma lowland permafrost.</title>
        <authorList>
            <person name="Trubitsyn V.E."/>
            <person name="Rivkina E.M."/>
            <person name="Shcherbakova V.A."/>
        </authorList>
    </citation>
    <scope>NUCLEOTIDE SEQUENCE</scope>
    <source>
        <strain evidence="6">M2</strain>
        <strain evidence="7">MK4</strain>
    </source>
</reference>
<dbReference type="Proteomes" id="UP001068021">
    <property type="component" value="Unassembled WGS sequence"/>
</dbReference>
<protein>
    <submittedName>
        <fullName evidence="6">Aminopeptidase P family protein</fullName>
    </submittedName>
</protein>
<evidence type="ECO:0000259" key="4">
    <source>
        <dbReference type="Pfam" id="PF00557"/>
    </source>
</evidence>
<dbReference type="EMBL" id="JAPVES010000029">
    <property type="protein sequence ID" value="MCZ3371918.1"/>
    <property type="molecule type" value="Genomic_DNA"/>
</dbReference>
<evidence type="ECO:0000313" key="7">
    <source>
        <dbReference type="EMBL" id="MCZ3371918.1"/>
    </source>
</evidence>
<keyword evidence="6" id="KW-0031">Aminopeptidase</keyword>
<accession>A0A9E5A1M9</accession>
<evidence type="ECO:0000313" key="8">
    <source>
        <dbReference type="Proteomes" id="UP001068021"/>
    </source>
</evidence>
<dbReference type="Pfam" id="PF01321">
    <property type="entry name" value="Creatinase_N"/>
    <property type="match status" value="1"/>
</dbReference>
<keyword evidence="6" id="KW-0645">Protease</keyword>
<feature type="domain" description="Creatinase N-terminal" evidence="5">
    <location>
        <begin position="2"/>
        <end position="114"/>
    </location>
</feature>
<dbReference type="Pfam" id="PF00557">
    <property type="entry name" value="Peptidase_M24"/>
    <property type="match status" value="1"/>
</dbReference>
<dbReference type="SUPFAM" id="SSF53092">
    <property type="entry name" value="Creatinase/prolidase N-terminal domain"/>
    <property type="match status" value="1"/>
</dbReference>
<name>A0A9E5A1M9_9EURY</name>
<evidence type="ECO:0000256" key="3">
    <source>
        <dbReference type="RuleBase" id="RU000590"/>
    </source>
</evidence>
<keyword evidence="8" id="KW-1185">Reference proteome</keyword>
<dbReference type="InterPro" id="IPR036005">
    <property type="entry name" value="Creatinase/aminopeptidase-like"/>
</dbReference>
<keyword evidence="2" id="KW-0378">Hydrolase</keyword>
<comment type="similarity">
    <text evidence="3">Belongs to the peptidase M24B family.</text>
</comment>
<dbReference type="InterPro" id="IPR029149">
    <property type="entry name" value="Creatin/AminoP/Spt16_N"/>
</dbReference>
<dbReference type="PANTHER" id="PTHR46112:SF2">
    <property type="entry name" value="XAA-PRO AMINOPEPTIDASE P-RELATED"/>
    <property type="match status" value="1"/>
</dbReference>
<gene>
    <name evidence="7" type="ORF">O3H35_04675</name>
    <name evidence="6" type="ORF">O3H54_11010</name>
</gene>
<dbReference type="SUPFAM" id="SSF55920">
    <property type="entry name" value="Creatinase/aminopeptidase"/>
    <property type="match status" value="1"/>
</dbReference>
<dbReference type="Proteomes" id="UP001074446">
    <property type="component" value="Unassembled WGS sequence"/>
</dbReference>
<dbReference type="EMBL" id="JAPVER010000020">
    <property type="protein sequence ID" value="MCZ3366410.1"/>
    <property type="molecule type" value="Genomic_DNA"/>
</dbReference>
<dbReference type="InterPro" id="IPR000587">
    <property type="entry name" value="Creatinase_N"/>
</dbReference>
<dbReference type="PANTHER" id="PTHR46112">
    <property type="entry name" value="AMINOPEPTIDASE"/>
    <property type="match status" value="1"/>
</dbReference>
<evidence type="ECO:0000256" key="1">
    <source>
        <dbReference type="ARBA" id="ARBA00022723"/>
    </source>
</evidence>
<dbReference type="Gene3D" id="3.40.350.10">
    <property type="entry name" value="Creatinase/prolidase N-terminal domain"/>
    <property type="match status" value="1"/>
</dbReference>
<evidence type="ECO:0000259" key="5">
    <source>
        <dbReference type="Pfam" id="PF01321"/>
    </source>
</evidence>
<comment type="caution">
    <text evidence="6">The sequence shown here is derived from an EMBL/GenBank/DDBJ whole genome shotgun (WGS) entry which is preliminary data.</text>
</comment>
<dbReference type="RefSeq" id="WP_048082916.1">
    <property type="nucleotide sequence ID" value="NZ_JAPVER010000020.1"/>
</dbReference>
<organism evidence="6 8">
    <name type="scientific">Methanobacterium veterum</name>
    <dbReference type="NCBI Taxonomy" id="408577"/>
    <lineage>
        <taxon>Archaea</taxon>
        <taxon>Methanobacteriati</taxon>
        <taxon>Methanobacteriota</taxon>
        <taxon>Methanomada group</taxon>
        <taxon>Methanobacteria</taxon>
        <taxon>Methanobacteriales</taxon>
        <taxon>Methanobacteriaceae</taxon>
        <taxon>Methanobacterium</taxon>
    </lineage>
</organism>
<dbReference type="CDD" id="cd01092">
    <property type="entry name" value="APP-like"/>
    <property type="match status" value="1"/>
</dbReference>
<dbReference type="Gene3D" id="3.90.230.10">
    <property type="entry name" value="Creatinase/methionine aminopeptidase superfamily"/>
    <property type="match status" value="1"/>
</dbReference>
<dbReference type="GO" id="GO:0046872">
    <property type="term" value="F:metal ion binding"/>
    <property type="evidence" value="ECO:0007669"/>
    <property type="project" value="UniProtKB-KW"/>
</dbReference>
<evidence type="ECO:0000313" key="6">
    <source>
        <dbReference type="EMBL" id="MCZ3366410.1"/>
    </source>
</evidence>
<dbReference type="GO" id="GO:0004177">
    <property type="term" value="F:aminopeptidase activity"/>
    <property type="evidence" value="ECO:0007669"/>
    <property type="project" value="UniProtKB-KW"/>
</dbReference>
<dbReference type="InterPro" id="IPR000994">
    <property type="entry name" value="Pept_M24"/>
</dbReference>
<proteinExistence type="inferred from homology"/>
<keyword evidence="1 3" id="KW-0479">Metal-binding</keyword>
<evidence type="ECO:0000256" key="2">
    <source>
        <dbReference type="ARBA" id="ARBA00022801"/>
    </source>
</evidence>
<dbReference type="AlphaFoldDB" id="A0A9E5A1M9"/>